<evidence type="ECO:0008006" key="4">
    <source>
        <dbReference type="Google" id="ProtNLM"/>
    </source>
</evidence>
<feature type="transmembrane region" description="Helical" evidence="1">
    <location>
        <begin position="6"/>
        <end position="26"/>
    </location>
</feature>
<dbReference type="RefSeq" id="WP_172825650.1">
    <property type="nucleotide sequence ID" value="NZ_LT629692.1"/>
</dbReference>
<dbReference type="STRING" id="370764.SAMN04489810_3147"/>
<dbReference type="InterPro" id="IPR046671">
    <property type="entry name" value="DUF6541"/>
</dbReference>
<dbReference type="EMBL" id="LT629692">
    <property type="protein sequence ID" value="SDH47981.1"/>
    <property type="molecule type" value="Genomic_DNA"/>
</dbReference>
<evidence type="ECO:0000313" key="2">
    <source>
        <dbReference type="EMBL" id="SDH47981.1"/>
    </source>
</evidence>
<feature type="transmembrane region" description="Helical" evidence="1">
    <location>
        <begin position="38"/>
        <end position="60"/>
    </location>
</feature>
<dbReference type="Pfam" id="PF20176">
    <property type="entry name" value="DUF6541"/>
    <property type="match status" value="1"/>
</dbReference>
<gene>
    <name evidence="2" type="ORF">SAMN04489810_3147</name>
</gene>
<evidence type="ECO:0000256" key="1">
    <source>
        <dbReference type="SAM" id="Phobius"/>
    </source>
</evidence>
<feature type="transmembrane region" description="Helical" evidence="1">
    <location>
        <begin position="370"/>
        <end position="388"/>
    </location>
</feature>
<name>A0A1G8CR52_9MICO</name>
<keyword evidence="1" id="KW-0812">Transmembrane</keyword>
<feature type="transmembrane region" description="Helical" evidence="1">
    <location>
        <begin position="192"/>
        <end position="211"/>
    </location>
</feature>
<dbReference type="Proteomes" id="UP000199009">
    <property type="component" value="Chromosome I"/>
</dbReference>
<organism evidence="2 3">
    <name type="scientific">Microbacterium pygmaeum</name>
    <dbReference type="NCBI Taxonomy" id="370764"/>
    <lineage>
        <taxon>Bacteria</taxon>
        <taxon>Bacillati</taxon>
        <taxon>Actinomycetota</taxon>
        <taxon>Actinomycetes</taxon>
        <taxon>Micrococcales</taxon>
        <taxon>Microbacteriaceae</taxon>
        <taxon>Microbacterium</taxon>
    </lineage>
</organism>
<reference evidence="2 3" key="1">
    <citation type="submission" date="2016-10" db="EMBL/GenBank/DDBJ databases">
        <authorList>
            <person name="de Groot N.N."/>
        </authorList>
    </citation>
    <scope>NUCLEOTIDE SEQUENCE [LARGE SCALE GENOMIC DNA]</scope>
    <source>
        <strain evidence="2 3">DSM 23142</strain>
    </source>
</reference>
<feature type="transmembrane region" description="Helical" evidence="1">
    <location>
        <begin position="218"/>
        <end position="239"/>
    </location>
</feature>
<feature type="transmembrane region" description="Helical" evidence="1">
    <location>
        <begin position="319"/>
        <end position="340"/>
    </location>
</feature>
<feature type="transmembrane region" description="Helical" evidence="1">
    <location>
        <begin position="245"/>
        <end position="262"/>
    </location>
</feature>
<keyword evidence="3" id="KW-1185">Reference proteome</keyword>
<sequence length="641" mass="67347">MSADWLVAVAPFAVSALLFIVPGLIVRLVGWNVRAITPYLLAPAISTAIVAVAANAAPVLRLPWTLLPVALVTLLAAGAAFGLRRWVGPDPVDRPHPRRIIAAAGGLLLAGTVVALQLIYVFGGPDTISQTFDSIIHLNSIRFALDAGSSSALTIGATSDIGFYPNAWQSFVTLSASLTGVDIPTAVNATNIAVGALVWPASAMALAAVLFRERAAALAASAALSTGFGAFPILLFYFGVLYPNAMGYANLGAGVAALVLLLRARTAAARVREAVLLLVVCAAIGLGHPNAFLALFAIGAVITLYAVLRTALIERARRVWVTGAAVAVGVVAVGAGLWQYSRTGFEMSRWGPWQSTAQAFGEAILASPRGYPITIAISVLLLLGILTLARRPVRLIIGIPFAVAAFMFVLASGAGTENPLRELVTNPWYNDSFRLAALLPFAAIPVATFGAVVLVDFVRGVLRRWSTPRLVSGLIATIAALALFGVGVGPNVTRTAQDARGSYAYTPSSALVTSDEAALLARLDTNTPQSAVILGNPWTGTSLAYALSDRNVVERHIFGTRSDDEVFLDEHLREIEDDPRVCAALSRLGVDYVLDFGTQNVFNSPDSGLDHTGLNDLVPSRSLVLVDSEGPAARLFRVEGC</sequence>
<feature type="transmembrane region" description="Helical" evidence="1">
    <location>
        <begin position="292"/>
        <end position="312"/>
    </location>
</feature>
<keyword evidence="1" id="KW-0472">Membrane</keyword>
<accession>A0A1G8CR52</accession>
<feature type="transmembrane region" description="Helical" evidence="1">
    <location>
        <begin position="66"/>
        <end position="87"/>
    </location>
</feature>
<feature type="transmembrane region" description="Helical" evidence="1">
    <location>
        <begin position="269"/>
        <end position="286"/>
    </location>
</feature>
<protein>
    <recommendedName>
        <fullName evidence="4">4-amino-4-deoxy-L-arabinose transferase</fullName>
    </recommendedName>
</protein>
<feature type="transmembrane region" description="Helical" evidence="1">
    <location>
        <begin position="99"/>
        <end position="122"/>
    </location>
</feature>
<feature type="transmembrane region" description="Helical" evidence="1">
    <location>
        <begin position="470"/>
        <end position="489"/>
    </location>
</feature>
<proteinExistence type="predicted"/>
<dbReference type="AlphaFoldDB" id="A0A1G8CR52"/>
<feature type="transmembrane region" description="Helical" evidence="1">
    <location>
        <begin position="435"/>
        <end position="458"/>
    </location>
</feature>
<feature type="transmembrane region" description="Helical" evidence="1">
    <location>
        <begin position="395"/>
        <end position="415"/>
    </location>
</feature>
<keyword evidence="1" id="KW-1133">Transmembrane helix</keyword>
<evidence type="ECO:0000313" key="3">
    <source>
        <dbReference type="Proteomes" id="UP000199009"/>
    </source>
</evidence>